<dbReference type="InterPro" id="IPR036890">
    <property type="entry name" value="HATPase_C_sf"/>
</dbReference>
<gene>
    <name evidence="10" type="ORF">MOMA_03655</name>
</gene>
<dbReference type="InterPro" id="IPR003661">
    <property type="entry name" value="HisK_dim/P_dom"/>
</dbReference>
<evidence type="ECO:0000256" key="2">
    <source>
        <dbReference type="ARBA" id="ARBA00012438"/>
    </source>
</evidence>
<keyword evidence="10" id="KW-0418">Kinase</keyword>
<dbReference type="eggNOG" id="COG5002">
    <property type="taxonomic scope" value="Bacteria"/>
</dbReference>
<keyword evidence="11" id="KW-1185">Reference proteome</keyword>
<evidence type="ECO:0000259" key="8">
    <source>
        <dbReference type="PROSITE" id="PS50109"/>
    </source>
</evidence>
<dbReference type="FunFam" id="3.30.565.10:FF:000010">
    <property type="entry name" value="Sensor histidine kinase RcsC"/>
    <property type="match status" value="1"/>
</dbReference>
<dbReference type="Gene3D" id="3.30.565.10">
    <property type="entry name" value="Histidine kinase-like ATPase, C-terminal domain"/>
    <property type="match status" value="1"/>
</dbReference>
<dbReference type="InterPro" id="IPR003594">
    <property type="entry name" value="HATPase_dom"/>
</dbReference>
<dbReference type="SUPFAM" id="SSF47384">
    <property type="entry name" value="Homodimeric domain of signal transducing histidine kinase"/>
    <property type="match status" value="1"/>
</dbReference>
<dbReference type="RefSeq" id="WP_009767286.1">
    <property type="nucleotide sequence ID" value="NZ_ANIN01000001.1"/>
</dbReference>
<dbReference type="PROSITE" id="PS50109">
    <property type="entry name" value="HIS_KIN"/>
    <property type="match status" value="1"/>
</dbReference>
<dbReference type="CDD" id="cd17546">
    <property type="entry name" value="REC_hyHK_CKI1_RcsC-like"/>
    <property type="match status" value="1"/>
</dbReference>
<dbReference type="InterPro" id="IPR013767">
    <property type="entry name" value="PAS_fold"/>
</dbReference>
<keyword evidence="7" id="KW-0472">Membrane</keyword>
<evidence type="ECO:0000313" key="11">
    <source>
        <dbReference type="Proteomes" id="UP000023795"/>
    </source>
</evidence>
<dbReference type="SMART" id="SM00387">
    <property type="entry name" value="HATPase_c"/>
    <property type="match status" value="1"/>
</dbReference>
<dbReference type="Gene3D" id="1.10.287.130">
    <property type="match status" value="1"/>
</dbReference>
<dbReference type="Gene3D" id="3.30.450.20">
    <property type="entry name" value="PAS domain"/>
    <property type="match status" value="1"/>
</dbReference>
<dbReference type="Proteomes" id="UP000023795">
    <property type="component" value="Unassembled WGS sequence"/>
</dbReference>
<comment type="catalytic activity">
    <reaction evidence="1">
        <text>ATP + protein L-histidine = ADP + protein N-phospho-L-histidine.</text>
        <dbReference type="EC" id="2.7.13.3"/>
    </reaction>
</comment>
<feature type="transmembrane region" description="Helical" evidence="7">
    <location>
        <begin position="16"/>
        <end position="39"/>
    </location>
</feature>
<evidence type="ECO:0000256" key="1">
    <source>
        <dbReference type="ARBA" id="ARBA00000085"/>
    </source>
</evidence>
<accession>L2F8V2</accession>
<evidence type="ECO:0000259" key="9">
    <source>
        <dbReference type="PROSITE" id="PS50110"/>
    </source>
</evidence>
<feature type="domain" description="Histidine kinase" evidence="8">
    <location>
        <begin position="376"/>
        <end position="612"/>
    </location>
</feature>
<dbReference type="InterPro" id="IPR004358">
    <property type="entry name" value="Sig_transdc_His_kin-like_C"/>
</dbReference>
<comment type="caution">
    <text evidence="10">The sequence shown here is derived from an EMBL/GenBank/DDBJ whole genome shotgun (WGS) entry which is preliminary data.</text>
</comment>
<dbReference type="Gene3D" id="3.40.50.2300">
    <property type="match status" value="1"/>
</dbReference>
<proteinExistence type="predicted"/>
<dbReference type="InterPro" id="IPR011006">
    <property type="entry name" value="CheY-like_superfamily"/>
</dbReference>
<protein>
    <recommendedName>
        <fullName evidence="2">histidine kinase</fullName>
        <ecNumber evidence="2">2.7.13.3</ecNumber>
    </recommendedName>
</protein>
<dbReference type="SMART" id="SM00388">
    <property type="entry name" value="HisKA"/>
    <property type="match status" value="1"/>
</dbReference>
<evidence type="ECO:0000256" key="3">
    <source>
        <dbReference type="ARBA" id="ARBA00022553"/>
    </source>
</evidence>
<evidence type="ECO:0000256" key="5">
    <source>
        <dbReference type="PROSITE-ProRule" id="PRU00169"/>
    </source>
</evidence>
<dbReference type="STRING" id="1230338.MOMA_03655"/>
<dbReference type="Pfam" id="PF02518">
    <property type="entry name" value="HATPase_c"/>
    <property type="match status" value="1"/>
</dbReference>
<dbReference type="PANTHER" id="PTHR45339:SF1">
    <property type="entry name" value="HYBRID SIGNAL TRANSDUCTION HISTIDINE KINASE J"/>
    <property type="match status" value="1"/>
</dbReference>
<dbReference type="PROSITE" id="PS50110">
    <property type="entry name" value="RESPONSE_REGULATORY"/>
    <property type="match status" value="1"/>
</dbReference>
<dbReference type="CDD" id="cd00082">
    <property type="entry name" value="HisKA"/>
    <property type="match status" value="1"/>
</dbReference>
<feature type="compositionally biased region" description="Low complexity" evidence="6">
    <location>
        <begin position="780"/>
        <end position="791"/>
    </location>
</feature>
<feature type="region of interest" description="Disordered" evidence="6">
    <location>
        <begin position="774"/>
        <end position="793"/>
    </location>
</feature>
<dbReference type="SUPFAM" id="SSF55785">
    <property type="entry name" value="PYP-like sensor domain (PAS domain)"/>
    <property type="match status" value="1"/>
</dbReference>
<dbReference type="PATRIC" id="fig|1230338.3.peg.790"/>
<dbReference type="InterPro" id="IPR005467">
    <property type="entry name" value="His_kinase_dom"/>
</dbReference>
<dbReference type="AlphaFoldDB" id="L2F8V2"/>
<sequence length="948" mass="107752">MRNSISVLHHPTGRQGLLALVGIMLSLILTGYGLLWLYATDRQRTASELLLSDITLDLNQKIDTQERNFIGGKFISPKMIASHYLVIFEPTGRAIILNNNSNLSSFNLPTWSVNASQNQTLRRNNALEAWRPLHNGYRLYVYIEFVPIWQTFVNPLYVLPWLLFLLFLALCAVQLQKRYANWFQLIDYAQNFSNHSQSGYQPLQLPQNSAPEILQLNQIINRISFKNHQYYDEIYELMHRQTHLIDKSPVSLFLLDRKGRLIYFNEKFANTFATPFDKNVVYMLYDFITGMDKQTQQQLIKSSEHATFLTLSVTNLQRDLYFDLHLNPFYNHLGQLQGFSGGLEEVTNYHEKLEKAWIGDRQTAEKLAGFDKLWAVLGHELRTPLSGMMGMIELLVEDKDSFNEEQQETIATLQQSSQTMLGLLNDMLDVAKIDAGKLQANITSVDLLQLLNQTAELMIGNAKRNNISLYIYTDPNAPRYIETDDGRMRQVLLNLMSNAIKFTKQGYVALLVDKLTSSHPVIQQKKSGMQDLAKDWLCITVKDTGMGISPKDQQKLFSYFNQANDSISRQFGGTGLGLAISNNFSQLLGGFINLESEVGKGSEFQVFLPLYNHSLKPVFELQVNQLPILLIIISPFDITRRSTEILNFVDVKNIIFTEINEHMVNKINALNLKDLVPMLIIDEVAYVGNEALFEQISLFQTGVKVIISMDSERTIKREIMRHFDGLIQKPPTLANAFAKILSLYEQNMSLSDIVCLSAELAFQKFLQKYENTNFEQNKPNNSHDNSNTHNNGFSKQINPVLDDVALMLPNQLVNQALTAMPAIGSFDKQRTVLVAEDNLINQKIAKKHLETLGYEVIIANEGEEAVALLSQNREKIALVLMDCQMPIMDGLTATRQIRANQDSIPIIALTANDSDESRKLCSDAGMDGFLTKPINKQKLTKLLSRYMI</sequence>
<dbReference type="GO" id="GO:0006355">
    <property type="term" value="P:regulation of DNA-templated transcription"/>
    <property type="evidence" value="ECO:0007669"/>
    <property type="project" value="InterPro"/>
</dbReference>
<keyword evidence="3 5" id="KW-0597">Phosphoprotein</keyword>
<name>L2F8V2_9GAMM</name>
<dbReference type="EMBL" id="ANIN01000001">
    <property type="protein sequence ID" value="ELA09467.1"/>
    <property type="molecule type" value="Genomic_DNA"/>
</dbReference>
<dbReference type="CDD" id="cd16922">
    <property type="entry name" value="HATPase_EvgS-ArcB-TorS-like"/>
    <property type="match status" value="1"/>
</dbReference>
<dbReference type="Pfam" id="PF00072">
    <property type="entry name" value="Response_reg"/>
    <property type="match status" value="1"/>
</dbReference>
<dbReference type="Pfam" id="PF00989">
    <property type="entry name" value="PAS"/>
    <property type="match status" value="1"/>
</dbReference>
<dbReference type="GO" id="GO:0000155">
    <property type="term" value="F:phosphorelay sensor kinase activity"/>
    <property type="evidence" value="ECO:0007669"/>
    <property type="project" value="InterPro"/>
</dbReference>
<dbReference type="OrthoDB" id="9797243at2"/>
<organism evidence="10 11">
    <name type="scientific">Moraxella macacae 0408225</name>
    <dbReference type="NCBI Taxonomy" id="1230338"/>
    <lineage>
        <taxon>Bacteria</taxon>
        <taxon>Pseudomonadati</taxon>
        <taxon>Pseudomonadota</taxon>
        <taxon>Gammaproteobacteria</taxon>
        <taxon>Moraxellales</taxon>
        <taxon>Moraxellaceae</taxon>
        <taxon>Moraxella</taxon>
    </lineage>
</organism>
<dbReference type="Pfam" id="PF00512">
    <property type="entry name" value="HisKA"/>
    <property type="match status" value="1"/>
</dbReference>
<dbReference type="EC" id="2.7.13.3" evidence="2"/>
<dbReference type="SUPFAM" id="SSF55874">
    <property type="entry name" value="ATPase domain of HSP90 chaperone/DNA topoisomerase II/histidine kinase"/>
    <property type="match status" value="1"/>
</dbReference>
<dbReference type="SMART" id="SM00448">
    <property type="entry name" value="REC"/>
    <property type="match status" value="1"/>
</dbReference>
<keyword evidence="7" id="KW-1133">Transmembrane helix</keyword>
<feature type="domain" description="Response regulatory" evidence="9">
    <location>
        <begin position="831"/>
        <end position="947"/>
    </location>
</feature>
<evidence type="ECO:0000256" key="7">
    <source>
        <dbReference type="SAM" id="Phobius"/>
    </source>
</evidence>
<feature type="transmembrane region" description="Helical" evidence="7">
    <location>
        <begin position="156"/>
        <end position="175"/>
    </location>
</feature>
<dbReference type="InterPro" id="IPR036097">
    <property type="entry name" value="HisK_dim/P_sf"/>
</dbReference>
<dbReference type="InterPro" id="IPR035965">
    <property type="entry name" value="PAS-like_dom_sf"/>
</dbReference>
<reference evidence="10 11" key="1">
    <citation type="journal article" date="2013" name="Genome Announc.">
        <title>Genome Sequence of Moraxella macacae 0408225, a Novel Bacterial Species Isolated from a Cynomolgus Macaque with Epistaxis.</title>
        <authorList>
            <person name="Ladner J.T."/>
            <person name="Whitehouse C.A."/>
            <person name="Koroleva G.I."/>
            <person name="Palacios G.F."/>
        </authorList>
    </citation>
    <scope>NUCLEOTIDE SEQUENCE [LARGE SCALE GENOMIC DNA]</scope>
    <source>
        <strain evidence="10 11">0408225</strain>
    </source>
</reference>
<evidence type="ECO:0000313" key="10">
    <source>
        <dbReference type="EMBL" id="ELA09467.1"/>
    </source>
</evidence>
<keyword evidence="4" id="KW-0902">Two-component regulatory system</keyword>
<dbReference type="InterPro" id="IPR001789">
    <property type="entry name" value="Sig_transdc_resp-reg_receiver"/>
</dbReference>
<feature type="modified residue" description="4-aspartylphosphate" evidence="5">
    <location>
        <position position="882"/>
    </location>
</feature>
<dbReference type="PRINTS" id="PR00344">
    <property type="entry name" value="BCTRLSENSOR"/>
</dbReference>
<evidence type="ECO:0000256" key="6">
    <source>
        <dbReference type="SAM" id="MobiDB-lite"/>
    </source>
</evidence>
<keyword evidence="7" id="KW-0812">Transmembrane</keyword>
<dbReference type="SUPFAM" id="SSF52172">
    <property type="entry name" value="CheY-like"/>
    <property type="match status" value="1"/>
</dbReference>
<dbReference type="PANTHER" id="PTHR45339">
    <property type="entry name" value="HYBRID SIGNAL TRANSDUCTION HISTIDINE KINASE J"/>
    <property type="match status" value="1"/>
</dbReference>
<evidence type="ECO:0000256" key="4">
    <source>
        <dbReference type="ARBA" id="ARBA00023012"/>
    </source>
</evidence>
<keyword evidence="10" id="KW-0808">Transferase</keyword>